<dbReference type="PANTHER" id="PTHR40099">
    <property type="entry name" value="ACETOLACTATE SYNTHASE, SMALL SUBUNIT"/>
    <property type="match status" value="1"/>
</dbReference>
<dbReference type="InterPro" id="IPR002912">
    <property type="entry name" value="ACT_dom"/>
</dbReference>
<evidence type="ECO:0000259" key="1">
    <source>
        <dbReference type="PROSITE" id="PS51671"/>
    </source>
</evidence>
<proteinExistence type="predicted"/>
<dbReference type="AlphaFoldDB" id="A0A1B1TB23"/>
<accession>A0A1B1TB23</accession>
<dbReference type="SUPFAM" id="SSF55021">
    <property type="entry name" value="ACT-like"/>
    <property type="match status" value="2"/>
</dbReference>
<protein>
    <recommendedName>
        <fullName evidence="1">ACT domain-containing protein</fullName>
    </recommendedName>
</protein>
<feature type="domain" description="ACT" evidence="1">
    <location>
        <begin position="68"/>
        <end position="125"/>
    </location>
</feature>
<name>A0A1B1TB23_9ARCH</name>
<reference evidence="2" key="2">
    <citation type="journal article" date="2015" name="ISME J.">
        <title>A new class of marine Euryarchaeota group II from the Mediterranean deep chlorophyll maximum.</title>
        <authorList>
            <person name="Martin-Cuadrado A.B."/>
            <person name="Garcia-Heredia I."/>
            <person name="Molto A.G."/>
            <person name="Lopez-Ubeda R."/>
            <person name="Kimes N."/>
            <person name="Lopez-Garcia P."/>
            <person name="Moreira D."/>
            <person name="Rodriguez-Valera F."/>
        </authorList>
    </citation>
    <scope>NUCLEOTIDE SEQUENCE</scope>
</reference>
<dbReference type="Gene3D" id="3.30.2130.10">
    <property type="entry name" value="VC0802-like"/>
    <property type="match status" value="1"/>
</dbReference>
<dbReference type="Pfam" id="PF19571">
    <property type="entry name" value="ACT_8"/>
    <property type="match status" value="1"/>
</dbReference>
<dbReference type="PROSITE" id="PS51671">
    <property type="entry name" value="ACT"/>
    <property type="match status" value="1"/>
</dbReference>
<dbReference type="InterPro" id="IPR045739">
    <property type="entry name" value="ACT_dom_pair"/>
</dbReference>
<reference evidence="2" key="1">
    <citation type="submission" date="2014-11" db="EMBL/GenBank/DDBJ databases">
        <authorList>
            <person name="Zhu J."/>
            <person name="Qi W."/>
            <person name="Song R."/>
        </authorList>
    </citation>
    <scope>NUCLEOTIDE SEQUENCE</scope>
</reference>
<organism evidence="2">
    <name type="scientific">uncultured Poseidoniia archaeon</name>
    <dbReference type="NCBI Taxonomy" id="1697135"/>
    <lineage>
        <taxon>Archaea</taxon>
        <taxon>Methanobacteriati</taxon>
        <taxon>Thermoplasmatota</taxon>
        <taxon>Candidatus Poseidoniia</taxon>
        <taxon>environmental samples</taxon>
    </lineage>
</organism>
<dbReference type="PANTHER" id="PTHR40099:SF1">
    <property type="entry name" value="ACETOLACTATE SYNTHASE, SMALL SUBUNIT"/>
    <property type="match status" value="1"/>
</dbReference>
<evidence type="ECO:0000313" key="2">
    <source>
        <dbReference type="EMBL" id="ANV79482.1"/>
    </source>
</evidence>
<dbReference type="InterPro" id="IPR045865">
    <property type="entry name" value="ACT-like_dom_sf"/>
</dbReference>
<dbReference type="EMBL" id="KP211835">
    <property type="protein sequence ID" value="ANV79482.1"/>
    <property type="molecule type" value="Genomic_DNA"/>
</dbReference>
<sequence length="125" mass="13265">MQEFNVSLTDKPGELAEVASAVGDGGINILGCVGMGRSSPSVTMVTDDEEATAELLKATGRTFETNELILTTLPNEPGALANMTTKLSDAQINIISFYIMKMELDVADVALTTDNPEKTKEILGI</sequence>